<reference evidence="1" key="3">
    <citation type="journal article" date="2016" name="Genome Announc.">
        <title>Complete Genome Sequences of Four Strains from the 2015-2016 Elizabethkingia anophelis Outbreak.</title>
        <authorList>
            <person name="Nicholson A.C."/>
            <person name="Whitney A.M."/>
            <person name="Emery B.D."/>
            <person name="Bell M.E."/>
            <person name="Gartin J.T."/>
            <person name="Humrighouse B.W."/>
            <person name="Loparev V.N."/>
            <person name="Batra D."/>
            <person name="Sheth M."/>
            <person name="Rowe L.A."/>
            <person name="Juieng P."/>
            <person name="Knipe K."/>
            <person name="Gulvik C."/>
            <person name="McQuiston J.R."/>
        </authorList>
    </citation>
    <scope>NUCLEOTIDE SEQUENCE</scope>
</reference>
<reference evidence="1" key="6">
    <citation type="journal article" date="2017" name="Nat. Commun.">
        <title>Evolutionary dynamics and genomic features of the Elizabethkingia anophelis 2015 to 2016 Wisconsin outbreak strain.</title>
        <authorList>
            <person name="Perrin A."/>
            <person name="Larsonneur E."/>
            <person name="Nicholson A.C."/>
            <person name="Edwards D.J."/>
            <person name="Gundlach K.M."/>
            <person name="Whitney A.M."/>
            <person name="Gulvik C.A."/>
            <person name="Bell M.E."/>
            <person name="Rendueles O."/>
            <person name="Cury J."/>
            <person name="Hugon P."/>
            <person name="Clermont D."/>
            <person name="Enouf V."/>
            <person name="Loparev V."/>
            <person name="Juieng P."/>
            <person name="Monson T."/>
            <person name="Warshauer D."/>
            <person name="Elbadawi L.I."/>
            <person name="Walters M.S."/>
            <person name="Crist M.B."/>
            <person name="Noble-Wang J."/>
            <person name="Borlaug G."/>
            <person name="Rocha E.P.C."/>
            <person name="Criscuolo A."/>
            <person name="Touchon M."/>
            <person name="Davis J.P."/>
            <person name="Holt K.E."/>
            <person name="McQuiston J.R."/>
            <person name="Brisse S."/>
        </authorList>
    </citation>
    <scope>NUCLEOTIDE SEQUENCE</scope>
</reference>
<proteinExistence type="predicted"/>
<gene>
    <name evidence="1" type="primary">ICEEaIII(15)_JM-87_53941_54108</name>
</gene>
<dbReference type="InterPro" id="IPR035093">
    <property type="entry name" value="RelE/ParE_toxin_dom_sf"/>
</dbReference>
<organism evidence="1">
    <name type="scientific">Elizabethkingia anophelis</name>
    <dbReference type="NCBI Taxonomy" id="1117645"/>
    <lineage>
        <taxon>Bacteria</taxon>
        <taxon>Pseudomonadati</taxon>
        <taxon>Bacteroidota</taxon>
        <taxon>Flavobacteriia</taxon>
        <taxon>Flavobacteriales</taxon>
        <taxon>Weeksellaceae</taxon>
        <taxon>Elizabethkingia</taxon>
    </lineage>
</organism>
<dbReference type="Gene3D" id="3.30.2310.20">
    <property type="entry name" value="RelE-like"/>
    <property type="match status" value="1"/>
</dbReference>
<dbReference type="GO" id="GO:0004519">
    <property type="term" value="F:endonuclease activity"/>
    <property type="evidence" value="ECO:0007669"/>
    <property type="project" value="InterPro"/>
</dbReference>
<dbReference type="EMBL" id="BK010624">
    <property type="protein sequence ID" value="DAC76448.1"/>
    <property type="molecule type" value="Genomic_DNA"/>
</dbReference>
<reference evidence="1" key="4">
    <citation type="journal article" date="2016" name="Sci. Rep.">
        <title>Genomic epidemiology and global diversity of the emerging bacterial pathogen Elizabethkingia anophelis.</title>
        <authorList>
            <person name="Breurec S."/>
            <person name="Criscuolo A."/>
            <person name="Diancourt L."/>
            <person name="Rendueles O."/>
            <person name="Vandenbogaert M."/>
            <person name="Passet V."/>
            <person name="Caro V."/>
            <person name="Rocha E.P."/>
            <person name="Touchon M."/>
            <person name="Brisse S."/>
        </authorList>
    </citation>
    <scope>NUCLEOTIDE SEQUENCE</scope>
</reference>
<reference evidence="1" key="8">
    <citation type="journal article" date="2018" name="J. ISSAAS">
        <title>In Silico Identification of Three Types of Integrative and Conjugative Elements (ICEs) in Elizabethkingia anophelis Strains Isolated from Around the World.</title>
        <authorList>
            <person name="Xu J."/>
            <person name="Pei D."/>
            <person name="Nicholson A."/>
            <person name="Lan Y."/>
            <person name="Xia Q."/>
        </authorList>
    </citation>
    <scope>NUCLEOTIDE SEQUENCE</scope>
</reference>
<evidence type="ECO:0000313" key="1">
    <source>
        <dbReference type="EMBL" id="DAC76448.1"/>
    </source>
</evidence>
<name>A0A455ZI35_9FLAO</name>
<accession>A0A455ZI35</accession>
<dbReference type="AlphaFoldDB" id="A0A455ZI35"/>
<sequence>MEDHPSTGTGKPELLKGRNMEMSRRINNQHRLTYFIDEENKIVEVLSAYGHYDDK</sequence>
<reference evidence="1" key="2">
    <citation type="journal article" date="2014" name="PLoS ONE">
        <title>Insights from the genome annotation of Elizabethkingia anophelis from the malaria vector Anopheles gambiae.</title>
        <authorList>
            <person name="Kukutla P."/>
            <person name="Lindberg B.G."/>
            <person name="Pei D."/>
            <person name="Rayl M."/>
            <person name="Yu W."/>
            <person name="Steritz M."/>
            <person name="Faye I."/>
            <person name="Xu J."/>
        </authorList>
    </citation>
    <scope>NUCLEOTIDE SEQUENCE</scope>
</reference>
<dbReference type="InterPro" id="IPR009614">
    <property type="entry name" value="YoeB_toxin"/>
</dbReference>
<dbReference type="Pfam" id="PF06769">
    <property type="entry name" value="YoeB_toxin"/>
    <property type="match status" value="1"/>
</dbReference>
<dbReference type="SUPFAM" id="SSF143011">
    <property type="entry name" value="RelE-like"/>
    <property type="match status" value="1"/>
</dbReference>
<reference evidence="1" key="1">
    <citation type="journal article" date="2014" name="Genome Biol. Evol.">
        <title>Comparative genomic analysis of malaria mosquito vector-associated novel pathogen Elizabethkingia anophelis.</title>
        <authorList>
            <person name="Teo J."/>
            <person name="Tan S.Y."/>
            <person name="Liu Y."/>
            <person name="Tay M."/>
            <person name="Ding Y."/>
            <person name="Li Y."/>
            <person name="Kjelleberg S."/>
            <person name="Givskov M."/>
            <person name="Lin R.T."/>
            <person name="Yang L."/>
        </authorList>
    </citation>
    <scope>NUCLEOTIDE SEQUENCE</scope>
</reference>
<reference evidence="1" key="7">
    <citation type="journal article" date="2017" name="Sci. Rep.">
        <title>Genomic features, phylogenetic relationships, and comparative genomics of Elizabethkingia anophelis strain EM361-97 isolated in Taiwan.</title>
        <authorList>
            <person name="Lin J.N."/>
            <person name="Lai C.H."/>
            <person name="Yang C.H."/>
            <person name="Huang Y.H."/>
            <person name="Lin H.H."/>
        </authorList>
    </citation>
    <scope>NUCLEOTIDE SEQUENCE</scope>
</reference>
<dbReference type="GO" id="GO:0006401">
    <property type="term" value="P:RNA catabolic process"/>
    <property type="evidence" value="ECO:0007669"/>
    <property type="project" value="InterPro"/>
</dbReference>
<protein>
    <submittedName>
        <fullName evidence="1">Uncharacterized protein</fullName>
    </submittedName>
</protein>
<reference evidence="1" key="5">
    <citation type="journal article" date="2017" name="Genome Announc.">
        <title>Complete Circularized Genome Sequences of Four Strains of Elizabethkingia anophelis, Including Two Novel Strains Isolated from Wild-Caught Anopheles sinensis.</title>
        <authorList>
            <person name="Pei D."/>
            <person name="Nicholson A.C."/>
            <person name="Jiang J."/>
            <person name="Chen H."/>
            <person name="Whitney A.M."/>
            <person name="Villarma A."/>
            <person name="Bell M."/>
            <person name="Humrighouse B."/>
            <person name="Rowe L.A."/>
            <person name="Sheth M."/>
            <person name="Batra D."/>
            <person name="Juieng P."/>
            <person name="Loparev V.N."/>
            <person name="McQuiston J.R."/>
            <person name="Lan Y."/>
            <person name="Ma Y."/>
            <person name="Xu J."/>
        </authorList>
    </citation>
    <scope>NUCLEOTIDE SEQUENCE</scope>
</reference>